<evidence type="ECO:0000313" key="2">
    <source>
        <dbReference type="Proteomes" id="UP001651158"/>
    </source>
</evidence>
<protein>
    <recommendedName>
        <fullName evidence="3">Secreted protein</fullName>
    </recommendedName>
</protein>
<keyword evidence="2" id="KW-1185">Reference proteome</keyword>
<evidence type="ECO:0008006" key="3">
    <source>
        <dbReference type="Google" id="ProtNLM"/>
    </source>
</evidence>
<gene>
    <name evidence="1" type="ORF">TcWFU_002108</name>
</gene>
<comment type="caution">
    <text evidence="1">The sequence shown here is derived from an EMBL/GenBank/DDBJ whole genome shotgun (WGS) entry which is preliminary data.</text>
</comment>
<evidence type="ECO:0000313" key="1">
    <source>
        <dbReference type="EMBL" id="KAL5105686.1"/>
    </source>
</evidence>
<proteinExistence type="predicted"/>
<organism evidence="1 2">
    <name type="scientific">Taenia crassiceps</name>
    <dbReference type="NCBI Taxonomy" id="6207"/>
    <lineage>
        <taxon>Eukaryota</taxon>
        <taxon>Metazoa</taxon>
        <taxon>Spiralia</taxon>
        <taxon>Lophotrochozoa</taxon>
        <taxon>Platyhelminthes</taxon>
        <taxon>Cestoda</taxon>
        <taxon>Eucestoda</taxon>
        <taxon>Cyclophyllidea</taxon>
        <taxon>Taeniidae</taxon>
        <taxon>Taenia</taxon>
    </lineage>
</organism>
<dbReference type="EMBL" id="JAKROA010000007">
    <property type="protein sequence ID" value="KAL5105686.1"/>
    <property type="molecule type" value="Genomic_DNA"/>
</dbReference>
<accession>A0ABR4Q7Z1</accession>
<name>A0ABR4Q7Z1_9CEST</name>
<reference evidence="1 2" key="1">
    <citation type="journal article" date="2022" name="Front. Cell. Infect. Microbiol.">
        <title>The Genomes of Two Strains of Taenia crassiceps the Animal Model for the Study of Human Cysticercosis.</title>
        <authorList>
            <person name="Bobes R.J."/>
            <person name="Estrada K."/>
            <person name="Rios-Valencia D.G."/>
            <person name="Calderon-Gallegos A."/>
            <person name="de la Torre P."/>
            <person name="Carrero J.C."/>
            <person name="Sanchez-Flores A."/>
            <person name="Laclette J.P."/>
        </authorList>
    </citation>
    <scope>NUCLEOTIDE SEQUENCE [LARGE SCALE GENOMIC DNA]</scope>
    <source>
        <strain evidence="1">WFUcys</strain>
    </source>
</reference>
<dbReference type="Proteomes" id="UP001651158">
    <property type="component" value="Unassembled WGS sequence"/>
</dbReference>
<sequence>MRPHCCLVWLVPWEESSKCTSRSDVGNVIGLRIELAIRPWHNHSSLQWSCDLWSEMTWILDAARSVKKCM</sequence>